<dbReference type="PANTHER" id="PTHR37984:SF15">
    <property type="entry name" value="INTEGRASE CATALYTIC DOMAIN-CONTAINING PROTEIN"/>
    <property type="match status" value="1"/>
</dbReference>
<dbReference type="AlphaFoldDB" id="A0A9Q3DCB8"/>
<proteinExistence type="predicted"/>
<dbReference type="Proteomes" id="UP000765509">
    <property type="component" value="Unassembled WGS sequence"/>
</dbReference>
<comment type="caution">
    <text evidence="1">The sequence shown here is derived from an EMBL/GenBank/DDBJ whole genome shotgun (WGS) entry which is preliminary data.</text>
</comment>
<evidence type="ECO:0000313" key="1">
    <source>
        <dbReference type="EMBL" id="MBW0498425.1"/>
    </source>
</evidence>
<dbReference type="GO" id="GO:0003676">
    <property type="term" value="F:nucleic acid binding"/>
    <property type="evidence" value="ECO:0007669"/>
    <property type="project" value="InterPro"/>
</dbReference>
<dbReference type="SUPFAM" id="SSF53098">
    <property type="entry name" value="Ribonuclease H-like"/>
    <property type="match status" value="1"/>
</dbReference>
<dbReference type="OrthoDB" id="2273864at2759"/>
<protein>
    <recommendedName>
        <fullName evidence="3">Integrase catalytic domain-containing protein</fullName>
    </recommendedName>
</protein>
<dbReference type="InterPro" id="IPR036397">
    <property type="entry name" value="RNaseH_sf"/>
</dbReference>
<evidence type="ECO:0008006" key="3">
    <source>
        <dbReference type="Google" id="ProtNLM"/>
    </source>
</evidence>
<evidence type="ECO:0000313" key="2">
    <source>
        <dbReference type="Proteomes" id="UP000765509"/>
    </source>
</evidence>
<dbReference type="EMBL" id="AVOT02014722">
    <property type="protein sequence ID" value="MBW0498425.1"/>
    <property type="molecule type" value="Genomic_DNA"/>
</dbReference>
<organism evidence="1 2">
    <name type="scientific">Austropuccinia psidii MF-1</name>
    <dbReference type="NCBI Taxonomy" id="1389203"/>
    <lineage>
        <taxon>Eukaryota</taxon>
        <taxon>Fungi</taxon>
        <taxon>Dikarya</taxon>
        <taxon>Basidiomycota</taxon>
        <taxon>Pucciniomycotina</taxon>
        <taxon>Pucciniomycetes</taxon>
        <taxon>Pucciniales</taxon>
        <taxon>Sphaerophragmiaceae</taxon>
        <taxon>Austropuccinia</taxon>
    </lineage>
</organism>
<accession>A0A9Q3DCB8</accession>
<dbReference type="Gene3D" id="3.30.420.10">
    <property type="entry name" value="Ribonuclease H-like superfamily/Ribonuclease H"/>
    <property type="match status" value="1"/>
</dbReference>
<reference evidence="1" key="1">
    <citation type="submission" date="2021-03" db="EMBL/GenBank/DDBJ databases">
        <title>Draft genome sequence of rust myrtle Austropuccinia psidii MF-1, a brazilian biotype.</title>
        <authorList>
            <person name="Quecine M.C."/>
            <person name="Pachon D.M.R."/>
            <person name="Bonatelli M.L."/>
            <person name="Correr F.H."/>
            <person name="Franceschini L.M."/>
            <person name="Leite T.F."/>
            <person name="Margarido G.R.A."/>
            <person name="Almeida C.A."/>
            <person name="Ferrarezi J.A."/>
            <person name="Labate C.A."/>
        </authorList>
    </citation>
    <scope>NUCLEOTIDE SEQUENCE</scope>
    <source>
        <strain evidence="1">MF-1</strain>
    </source>
</reference>
<gene>
    <name evidence="1" type="ORF">O181_038140</name>
</gene>
<dbReference type="PANTHER" id="PTHR37984">
    <property type="entry name" value="PROTEIN CBG26694"/>
    <property type="match status" value="1"/>
</dbReference>
<name>A0A9Q3DCB8_9BASI</name>
<sequence length="128" mass="14682">MDIALLIWSRVISHTGLFKHIMSYRDPIFTSALWTNLHKLFGTELSFSTAYHPQTDRWAEGMIQTLEEIIGIFCAYGVDFEDSYGFTHDWCTHIPALELAYKTSIHASTDKTLAMFKKDGTLSFQLIL</sequence>
<dbReference type="InterPro" id="IPR050951">
    <property type="entry name" value="Retrovirus_Pol_polyprotein"/>
</dbReference>
<dbReference type="InterPro" id="IPR012337">
    <property type="entry name" value="RNaseH-like_sf"/>
</dbReference>
<keyword evidence="2" id="KW-1185">Reference proteome</keyword>